<dbReference type="GO" id="GO:0016787">
    <property type="term" value="F:hydrolase activity"/>
    <property type="evidence" value="ECO:0007669"/>
    <property type="project" value="UniProtKB-KW"/>
</dbReference>
<dbReference type="SUPFAM" id="SSF53474">
    <property type="entry name" value="alpha/beta-Hydrolases"/>
    <property type="match status" value="1"/>
</dbReference>
<sequence>MAVVQEQRFHVNAYQLAAKEWHADAAVKVIALHGWLDNANSFDELAARLPQCHIVALDSPGHGFSDHKQQQATYNIWDDLLDILAVADALGWQQFHLMGHSRGAIMSVLLAAAMPERVLSLLMLDGIFPPKFDLQNSPQLLADFLNGYRKPDKKMPSYNSLEDAIKARLKAADMSEAAVQKIVERGVKKVAGKYTWVADPKLRLASAIRLSPEHSDAMLKAITMPALLLLAERGFVVREGAVERLQQYPHIVYEILPGNHHFHMEQQAELIAQRAQQFYQGFSA</sequence>
<gene>
    <name evidence="4" type="ORF">O0V09_09130</name>
</gene>
<dbReference type="InterPro" id="IPR000073">
    <property type="entry name" value="AB_hydrolase_1"/>
</dbReference>
<dbReference type="PANTHER" id="PTHR43798:SF14">
    <property type="entry name" value="SERINE HYDROLASE-LIKE PROTEIN DDB_G0286239"/>
    <property type="match status" value="1"/>
</dbReference>
<dbReference type="InterPro" id="IPR029058">
    <property type="entry name" value="AB_hydrolase_fold"/>
</dbReference>
<keyword evidence="2 4" id="KW-0378">Hydrolase</keyword>
<dbReference type="Gene3D" id="3.40.50.1820">
    <property type="entry name" value="alpha/beta hydrolase"/>
    <property type="match status" value="1"/>
</dbReference>
<feature type="domain" description="AB hydrolase-1" evidence="3">
    <location>
        <begin position="29"/>
        <end position="265"/>
    </location>
</feature>
<dbReference type="GO" id="GO:0016020">
    <property type="term" value="C:membrane"/>
    <property type="evidence" value="ECO:0007669"/>
    <property type="project" value="TreeGrafter"/>
</dbReference>
<dbReference type="Pfam" id="PF00561">
    <property type="entry name" value="Abhydrolase_1"/>
    <property type="match status" value="1"/>
</dbReference>
<organism evidence="4 5">
    <name type="scientific">Dasania phycosphaerae</name>
    <dbReference type="NCBI Taxonomy" id="2950436"/>
    <lineage>
        <taxon>Bacteria</taxon>
        <taxon>Pseudomonadati</taxon>
        <taxon>Pseudomonadota</taxon>
        <taxon>Gammaproteobacteria</taxon>
        <taxon>Cellvibrionales</taxon>
        <taxon>Spongiibacteraceae</taxon>
        <taxon>Dasania</taxon>
    </lineage>
</organism>
<reference evidence="4 5" key="1">
    <citation type="submission" date="2022-12" db="EMBL/GenBank/DDBJ databases">
        <title>Dasania phycosphaerae sp. nov., isolated from particulate material of the south coast of Korea.</title>
        <authorList>
            <person name="Jiang Y."/>
        </authorList>
    </citation>
    <scope>NUCLEOTIDE SEQUENCE [LARGE SCALE GENOMIC DNA]</scope>
    <source>
        <strain evidence="4 5">GY-19</strain>
    </source>
</reference>
<name>A0A9J6RLV4_9GAMM</name>
<dbReference type="AlphaFoldDB" id="A0A9J6RLV4"/>
<dbReference type="Proteomes" id="UP001069090">
    <property type="component" value="Unassembled WGS sequence"/>
</dbReference>
<evidence type="ECO:0000256" key="1">
    <source>
        <dbReference type="ARBA" id="ARBA00008645"/>
    </source>
</evidence>
<comment type="caution">
    <text evidence="4">The sequence shown here is derived from an EMBL/GenBank/DDBJ whole genome shotgun (WGS) entry which is preliminary data.</text>
</comment>
<dbReference type="InterPro" id="IPR050266">
    <property type="entry name" value="AB_hydrolase_sf"/>
</dbReference>
<evidence type="ECO:0000256" key="2">
    <source>
        <dbReference type="ARBA" id="ARBA00022801"/>
    </source>
</evidence>
<proteinExistence type="inferred from homology"/>
<evidence type="ECO:0000259" key="3">
    <source>
        <dbReference type="Pfam" id="PF00561"/>
    </source>
</evidence>
<evidence type="ECO:0000313" key="5">
    <source>
        <dbReference type="Proteomes" id="UP001069090"/>
    </source>
</evidence>
<dbReference type="EMBL" id="JAPTGG010000006">
    <property type="protein sequence ID" value="MCZ0865362.1"/>
    <property type="molecule type" value="Genomic_DNA"/>
</dbReference>
<comment type="similarity">
    <text evidence="1">Belongs to the AB hydrolase superfamily.</text>
</comment>
<evidence type="ECO:0000313" key="4">
    <source>
        <dbReference type="EMBL" id="MCZ0865362.1"/>
    </source>
</evidence>
<dbReference type="RefSeq" id="WP_258331507.1">
    <property type="nucleotide sequence ID" value="NZ_JAPTGG010000006.1"/>
</dbReference>
<dbReference type="PANTHER" id="PTHR43798">
    <property type="entry name" value="MONOACYLGLYCEROL LIPASE"/>
    <property type="match status" value="1"/>
</dbReference>
<accession>A0A9J6RLV4</accession>
<keyword evidence="5" id="KW-1185">Reference proteome</keyword>
<dbReference type="PRINTS" id="PR00111">
    <property type="entry name" value="ABHYDROLASE"/>
</dbReference>
<protein>
    <submittedName>
        <fullName evidence="4">Alpha/beta hydrolase</fullName>
    </submittedName>
</protein>